<reference evidence="1 2" key="1">
    <citation type="submission" date="2021-05" db="EMBL/GenBank/DDBJ databases">
        <title>Bacteria Genome sequencing.</title>
        <authorList>
            <person name="Takabe Y."/>
            <person name="Nakajima Y."/>
            <person name="Suzuki S."/>
            <person name="Shiozaki T."/>
        </authorList>
    </citation>
    <scope>NUCLEOTIDE SEQUENCE [LARGE SCALE GENOMIC DNA]</scope>
    <source>
        <strain evidence="1 2">AI_62</strain>
    </source>
</reference>
<proteinExistence type="predicted"/>
<accession>A0ABQ4NKB3</accession>
<comment type="caution">
    <text evidence="1">The sequence shown here is derived from an EMBL/GenBank/DDBJ whole genome shotgun (WGS) entry which is preliminary data.</text>
</comment>
<keyword evidence="2" id="KW-1185">Reference proteome</keyword>
<dbReference type="Proteomes" id="UP000786693">
    <property type="component" value="Unassembled WGS sequence"/>
</dbReference>
<dbReference type="EMBL" id="BPFH01000002">
    <property type="protein sequence ID" value="GIT94680.1"/>
    <property type="molecule type" value="Genomic_DNA"/>
</dbReference>
<protein>
    <submittedName>
        <fullName evidence="1">Uncharacterized protein</fullName>
    </submittedName>
</protein>
<evidence type="ECO:0000313" key="1">
    <source>
        <dbReference type="EMBL" id="GIT94680.1"/>
    </source>
</evidence>
<gene>
    <name evidence="1" type="ORF">JANAI62_13030</name>
</gene>
<organism evidence="1 2">
    <name type="scientific">Jannaschia pagri</name>
    <dbReference type="NCBI Taxonomy" id="2829797"/>
    <lineage>
        <taxon>Bacteria</taxon>
        <taxon>Pseudomonadati</taxon>
        <taxon>Pseudomonadota</taxon>
        <taxon>Alphaproteobacteria</taxon>
        <taxon>Rhodobacterales</taxon>
        <taxon>Roseobacteraceae</taxon>
        <taxon>Jannaschia</taxon>
    </lineage>
</organism>
<sequence>MICPAFGEILHSDRTTVAQSGDRSERVPRHEQIGDPSYQHHAQMWQKYKLLDHLHDWHSLKPTALRRPSCATRTARLSRPIKVVSHQELVRVRRHRNRCIGPHKGLARPPEREDQIRDLRDVYKVIPAPGLVLAQGPD</sequence>
<name>A0ABQ4NKB3_9RHOB</name>
<evidence type="ECO:0000313" key="2">
    <source>
        <dbReference type="Proteomes" id="UP000786693"/>
    </source>
</evidence>